<sequence length="563" mass="63777">MASLIAEYLTRKDIVACISVCREWEALFTPCLWSDMSLRTILPCHHHDHPERPKPSFLFHSQSIRRLTIHRSSSRFSTREVISTLDECRKIEELILLAPDSLNDFRPREDTVHSLCHLWIFLITGNINLRRISIGHMFGLPLKRILWSASLLPDLEHFKLGCMAIDGIELHQLFLRPHADLKSGGKGPIAGPGVHSLQLVYTHFLGPEALVGNAEGFYPCLTRLDLTAVSGLDWNQQCTLIGRFPNLVYLYWLYTNADTHPARHAGTDVVTKVLAQCLRIKSLVFLYAANIGGEGNANLVCRMSDKEHVPIIQALPVDLKVLSLALSTFGKFSFRALRARPFFATTLRELDMLDCPSFTGVMALDCLESCSGLVKFVAMAIAADELLKRAGNDDKSKPWACQKLTYLNAPFRNMFLYRTRPSLEAKKAEQERYRNVLRQHMIIFSKLAELTWLEHLWLGRPGRPLINEQDNPEVSLDENTEKVDTSKGELMLTLATGLGALASLRRLRSLGLIGLKQKMTMEDAQWMKENWRILEEIRGKMHPSLAQHRKLFEVATGATYVSL</sequence>
<evidence type="ECO:0000313" key="1">
    <source>
        <dbReference type="EMBL" id="KFH62056.1"/>
    </source>
</evidence>
<dbReference type="Proteomes" id="UP000243308">
    <property type="component" value="Unassembled WGS sequence"/>
</dbReference>
<reference evidence="1 2" key="1">
    <citation type="submission" date="2011-02" db="EMBL/GenBank/DDBJ databases">
        <title>The Genome Sequence of Mortierella verticillata NRRL 6337.</title>
        <authorList>
            <consortium name="The Broad Institute Genome Sequencing Platform"/>
            <person name="Russ C."/>
            <person name="Cuomo C."/>
            <person name="Burger G."/>
            <person name="Gray M.W."/>
            <person name="Holland P.W.H."/>
            <person name="King N."/>
            <person name="Lang F.B.F."/>
            <person name="Roger A.J."/>
            <person name="Ruiz-Trillo I."/>
            <person name="Young S.K."/>
            <person name="Zeng Q."/>
            <person name="Gargeya S."/>
            <person name="Alvarado L."/>
            <person name="Berlin A."/>
            <person name="Chapman S.B."/>
            <person name="Chen Z."/>
            <person name="Freedman E."/>
            <person name="Gellesch M."/>
            <person name="Goldberg J."/>
            <person name="Griggs A."/>
            <person name="Gujja S."/>
            <person name="Heilman E."/>
            <person name="Heiman D."/>
            <person name="Howarth C."/>
            <person name="Mehta T."/>
            <person name="Neiman D."/>
            <person name="Pearson M."/>
            <person name="Roberts A."/>
            <person name="Saif S."/>
            <person name="Shea T."/>
            <person name="Shenoy N."/>
            <person name="Sisk P."/>
            <person name="Stolte C."/>
            <person name="Sykes S."/>
            <person name="White J."/>
            <person name="Yandava C."/>
            <person name="Haas B."/>
            <person name="Nusbaum C."/>
            <person name="Birren B."/>
        </authorList>
    </citation>
    <scope>NUCLEOTIDE SEQUENCE [LARGE SCALE GENOMIC DNA]</scope>
    <source>
        <strain evidence="1 2">NRRL 6337</strain>
    </source>
</reference>
<gene>
    <name evidence="1" type="ORF">MVEG_12210</name>
</gene>
<keyword evidence="2" id="KW-1185">Reference proteome</keyword>
<dbReference type="SUPFAM" id="SSF81383">
    <property type="entry name" value="F-box domain"/>
    <property type="match status" value="1"/>
</dbReference>
<name>A0A086TJC9_9FUNG</name>
<proteinExistence type="predicted"/>
<dbReference type="InterPro" id="IPR036047">
    <property type="entry name" value="F-box-like_dom_sf"/>
</dbReference>
<dbReference type="EMBL" id="KN042434">
    <property type="protein sequence ID" value="KFH62056.1"/>
    <property type="molecule type" value="Genomic_DNA"/>
</dbReference>
<dbReference type="OrthoDB" id="2353631at2759"/>
<evidence type="ECO:0008006" key="3">
    <source>
        <dbReference type="Google" id="ProtNLM"/>
    </source>
</evidence>
<accession>A0A086TJC9</accession>
<organism evidence="1 2">
    <name type="scientific">Podila verticillata NRRL 6337</name>
    <dbReference type="NCBI Taxonomy" id="1069443"/>
    <lineage>
        <taxon>Eukaryota</taxon>
        <taxon>Fungi</taxon>
        <taxon>Fungi incertae sedis</taxon>
        <taxon>Mucoromycota</taxon>
        <taxon>Mortierellomycotina</taxon>
        <taxon>Mortierellomycetes</taxon>
        <taxon>Mortierellales</taxon>
        <taxon>Mortierellaceae</taxon>
        <taxon>Podila</taxon>
    </lineage>
</organism>
<evidence type="ECO:0000313" key="2">
    <source>
        <dbReference type="Proteomes" id="UP000243308"/>
    </source>
</evidence>
<dbReference type="SUPFAM" id="SSF52047">
    <property type="entry name" value="RNI-like"/>
    <property type="match status" value="1"/>
</dbReference>
<dbReference type="InterPro" id="IPR032675">
    <property type="entry name" value="LRR_dom_sf"/>
</dbReference>
<dbReference type="Gene3D" id="3.80.10.10">
    <property type="entry name" value="Ribonuclease Inhibitor"/>
    <property type="match status" value="1"/>
</dbReference>
<dbReference type="AlphaFoldDB" id="A0A086TJC9"/>
<protein>
    <recommendedName>
        <fullName evidence="3">F-box domain-containing protein</fullName>
    </recommendedName>
</protein>